<feature type="transmembrane region" description="Helical" evidence="6">
    <location>
        <begin position="340"/>
        <end position="367"/>
    </location>
</feature>
<evidence type="ECO:0000256" key="3">
    <source>
        <dbReference type="ARBA" id="ARBA00022692"/>
    </source>
</evidence>
<feature type="transmembrane region" description="Helical" evidence="6">
    <location>
        <begin position="66"/>
        <end position="86"/>
    </location>
</feature>
<dbReference type="Proteomes" id="UP000198571">
    <property type="component" value="Unassembled WGS sequence"/>
</dbReference>
<dbReference type="SUPFAM" id="SSF103473">
    <property type="entry name" value="MFS general substrate transporter"/>
    <property type="match status" value="1"/>
</dbReference>
<sequence length="384" mass="41720">MTIVIVFLTALTYQLVLTITRPMLPLYATELGASELTVGLLISAFAFFPMILAIHIGKMVDKIRSNLPVVFGIIGLTIGIAVPAFIPSIWALFISQTIVGVSQIFINVGLQNLVGSHSTPATRDKHFSYLSTGVSLGWFIGPVTGGYLGEFYQFQVIYTYTLFFGVLALIIGMFLPKGFSQNKGKPKTDNKKEGTFNLLTEKKVRRALITSALVLYSRDIFIAYFPIFASGQGYSTSEIGWIISIKGLALVLVRFSLPFLLDKLGRDRIIVFSLLMGGASFALYPILGHFYLFILLAVMMGAGLGCGQPLSMSIAYNAAPEARKAEVLGLRLSVNRASQVFAPVLFGLAGTIGGIYSVFYLSGIFLVSGAFYSSKTKGQGREEN</sequence>
<dbReference type="PRINTS" id="PR01035">
    <property type="entry name" value="TCRTETA"/>
</dbReference>
<dbReference type="PANTHER" id="PTHR23526:SF4">
    <property type="entry name" value="INTEGRAL MEMBRANE TRANSPORT PROTEIN"/>
    <property type="match status" value="1"/>
</dbReference>
<feature type="transmembrane region" description="Helical" evidence="6">
    <location>
        <begin position="239"/>
        <end position="257"/>
    </location>
</feature>
<evidence type="ECO:0000256" key="6">
    <source>
        <dbReference type="SAM" id="Phobius"/>
    </source>
</evidence>
<dbReference type="OrthoDB" id="4822895at2"/>
<proteinExistence type="predicted"/>
<dbReference type="InterPro" id="IPR036259">
    <property type="entry name" value="MFS_trans_sf"/>
</dbReference>
<feature type="transmembrane region" description="Helical" evidence="6">
    <location>
        <begin position="34"/>
        <end position="54"/>
    </location>
</feature>
<name>A0A1H9W3W3_9BACI</name>
<keyword evidence="4 6" id="KW-1133">Transmembrane helix</keyword>
<gene>
    <name evidence="8" type="ORF">SAMN05518684_11447</name>
</gene>
<reference evidence="9" key="1">
    <citation type="submission" date="2016-10" db="EMBL/GenBank/DDBJ databases">
        <authorList>
            <person name="Varghese N."/>
            <person name="Submissions S."/>
        </authorList>
    </citation>
    <scope>NUCLEOTIDE SEQUENCE [LARGE SCALE GENOMIC DNA]</scope>
    <source>
        <strain evidence="9">S9</strain>
    </source>
</reference>
<feature type="transmembrane region" description="Helical" evidence="6">
    <location>
        <begin position="207"/>
        <end position="227"/>
    </location>
</feature>
<dbReference type="GO" id="GO:0005886">
    <property type="term" value="C:plasma membrane"/>
    <property type="evidence" value="ECO:0007669"/>
    <property type="project" value="UniProtKB-SubCell"/>
</dbReference>
<accession>A0A1H9W3W3</accession>
<dbReference type="AlphaFoldDB" id="A0A1H9W3W3"/>
<keyword evidence="5 6" id="KW-0472">Membrane</keyword>
<dbReference type="InterPro" id="IPR001958">
    <property type="entry name" value="Tet-R_TetA/multi-R_MdtG-like"/>
</dbReference>
<organism evidence="8 9">
    <name type="scientific">Salipaludibacillus aurantiacus</name>
    <dbReference type="NCBI Taxonomy" id="1601833"/>
    <lineage>
        <taxon>Bacteria</taxon>
        <taxon>Bacillati</taxon>
        <taxon>Bacillota</taxon>
        <taxon>Bacilli</taxon>
        <taxon>Bacillales</taxon>
        <taxon>Bacillaceae</taxon>
    </lineage>
</organism>
<feature type="transmembrane region" description="Helical" evidence="6">
    <location>
        <begin position="127"/>
        <end position="148"/>
    </location>
</feature>
<keyword evidence="3 6" id="KW-0812">Transmembrane</keyword>
<feature type="transmembrane region" description="Helical" evidence="6">
    <location>
        <begin position="92"/>
        <end position="115"/>
    </location>
</feature>
<protein>
    <submittedName>
        <fullName evidence="8">Predicted arabinose efflux permease, MFS family</fullName>
    </submittedName>
</protein>
<feature type="transmembrane region" description="Helical" evidence="6">
    <location>
        <begin position="154"/>
        <end position="175"/>
    </location>
</feature>
<evidence type="ECO:0000256" key="1">
    <source>
        <dbReference type="ARBA" id="ARBA00004651"/>
    </source>
</evidence>
<evidence type="ECO:0000313" key="9">
    <source>
        <dbReference type="Proteomes" id="UP000198571"/>
    </source>
</evidence>
<keyword evidence="2" id="KW-0813">Transport</keyword>
<evidence type="ECO:0000256" key="4">
    <source>
        <dbReference type="ARBA" id="ARBA00022989"/>
    </source>
</evidence>
<dbReference type="InterPro" id="IPR020846">
    <property type="entry name" value="MFS_dom"/>
</dbReference>
<keyword evidence="9" id="KW-1185">Reference proteome</keyword>
<dbReference type="GO" id="GO:0022857">
    <property type="term" value="F:transmembrane transporter activity"/>
    <property type="evidence" value="ECO:0007669"/>
    <property type="project" value="InterPro"/>
</dbReference>
<evidence type="ECO:0000313" key="8">
    <source>
        <dbReference type="EMBL" id="SES28494.1"/>
    </source>
</evidence>
<dbReference type="Gene3D" id="1.20.1250.20">
    <property type="entry name" value="MFS general substrate transporter like domains"/>
    <property type="match status" value="1"/>
</dbReference>
<dbReference type="STRING" id="1601833.SAMN05518684_11447"/>
<dbReference type="CDD" id="cd17325">
    <property type="entry name" value="MFS_MdtG_SLC18_like"/>
    <property type="match status" value="1"/>
</dbReference>
<dbReference type="PROSITE" id="PS50850">
    <property type="entry name" value="MFS"/>
    <property type="match status" value="1"/>
</dbReference>
<feature type="domain" description="Major facilitator superfamily (MFS) profile" evidence="7">
    <location>
        <begin position="1"/>
        <end position="381"/>
    </location>
</feature>
<dbReference type="EMBL" id="FOGT01000014">
    <property type="protein sequence ID" value="SES28494.1"/>
    <property type="molecule type" value="Genomic_DNA"/>
</dbReference>
<dbReference type="InterPro" id="IPR011701">
    <property type="entry name" value="MFS"/>
</dbReference>
<comment type="subcellular location">
    <subcellularLocation>
        <location evidence="1">Cell membrane</location>
        <topology evidence="1">Multi-pass membrane protein</topology>
    </subcellularLocation>
</comment>
<evidence type="ECO:0000256" key="5">
    <source>
        <dbReference type="ARBA" id="ARBA00023136"/>
    </source>
</evidence>
<dbReference type="Pfam" id="PF07690">
    <property type="entry name" value="MFS_1"/>
    <property type="match status" value="1"/>
</dbReference>
<evidence type="ECO:0000256" key="2">
    <source>
        <dbReference type="ARBA" id="ARBA00022448"/>
    </source>
</evidence>
<evidence type="ECO:0000259" key="7">
    <source>
        <dbReference type="PROSITE" id="PS50850"/>
    </source>
</evidence>
<dbReference type="InterPro" id="IPR052528">
    <property type="entry name" value="Sugar_transport-like"/>
</dbReference>
<dbReference type="PANTHER" id="PTHR23526">
    <property type="entry name" value="INTEGRAL MEMBRANE TRANSPORT PROTEIN-RELATED"/>
    <property type="match status" value="1"/>
</dbReference>